<comment type="caution">
    <text evidence="10">The sequence shown here is derived from an EMBL/GenBank/DDBJ whole genome shotgun (WGS) entry which is preliminary data.</text>
</comment>
<evidence type="ECO:0000256" key="2">
    <source>
        <dbReference type="ARBA" id="ARBA00006448"/>
    </source>
</evidence>
<dbReference type="EMBL" id="PKOZ01000026">
    <property type="protein sequence ID" value="PQD93712.1"/>
    <property type="molecule type" value="Genomic_DNA"/>
</dbReference>
<gene>
    <name evidence="10" type="ORF">CYL18_18455</name>
</gene>
<keyword evidence="3" id="KW-1003">Cell membrane</keyword>
<feature type="transmembrane region" description="Helical" evidence="7">
    <location>
        <begin position="6"/>
        <end position="26"/>
    </location>
</feature>
<keyword evidence="4 7" id="KW-0812">Transmembrane</keyword>
<dbReference type="OrthoDB" id="1076133at2"/>
<proteinExistence type="inferred from homology"/>
<evidence type="ECO:0000259" key="8">
    <source>
        <dbReference type="Pfam" id="PF04239"/>
    </source>
</evidence>
<dbReference type="InterPro" id="IPR048454">
    <property type="entry name" value="YetF_N"/>
</dbReference>
<dbReference type="Pfam" id="PF04239">
    <property type="entry name" value="DUF421"/>
    <property type="match status" value="1"/>
</dbReference>
<dbReference type="Proteomes" id="UP000239663">
    <property type="component" value="Unassembled WGS sequence"/>
</dbReference>
<dbReference type="InterPro" id="IPR023090">
    <property type="entry name" value="UPF0702_alpha/beta_dom_sf"/>
</dbReference>
<evidence type="ECO:0000256" key="6">
    <source>
        <dbReference type="ARBA" id="ARBA00023136"/>
    </source>
</evidence>
<dbReference type="RefSeq" id="WP_104850934.1">
    <property type="nucleotide sequence ID" value="NZ_PKOZ01000026.1"/>
</dbReference>
<keyword evidence="11" id="KW-1185">Reference proteome</keyword>
<evidence type="ECO:0000256" key="7">
    <source>
        <dbReference type="SAM" id="Phobius"/>
    </source>
</evidence>
<feature type="transmembrane region" description="Helical" evidence="7">
    <location>
        <begin position="38"/>
        <end position="55"/>
    </location>
</feature>
<keyword evidence="6 7" id="KW-0472">Membrane</keyword>
<protein>
    <submittedName>
        <fullName evidence="10">DUF421 domain-containing protein</fullName>
    </submittedName>
</protein>
<comment type="similarity">
    <text evidence="2">Belongs to the UPF0702 family.</text>
</comment>
<sequence>MDEVSFGLIALKIVIGFISLFIVLAITGRIGVSQLTSIHFVFILLLDDFLGHIIYEKNENILEYLFAVSLWTLFMLGIQTVSRKFPRLRQFLQGRPYSIIQNGQLDREEIRKARLDVNQVMSLLRKQGIFSVREVEFGLLEPDGMLSVALKASHRNPTMEDLNLSGKKITLPIPLIIDGKIMRKSLYEAGFDEDWMYQELKKSGHGDEKEIFYAEWDQNSGFYVSAK</sequence>
<feature type="domain" description="YetF C-terminal" evidence="8">
    <location>
        <begin position="84"/>
        <end position="217"/>
    </location>
</feature>
<evidence type="ECO:0000259" key="9">
    <source>
        <dbReference type="Pfam" id="PF20730"/>
    </source>
</evidence>
<dbReference type="AlphaFoldDB" id="A0A2S7MV93"/>
<dbReference type="PANTHER" id="PTHR34582">
    <property type="entry name" value="UPF0702 TRANSMEMBRANE PROTEIN YCAP"/>
    <property type="match status" value="1"/>
</dbReference>
<organism evidence="10 11">
    <name type="scientific">Pradoshia eiseniae</name>
    <dbReference type="NCBI Taxonomy" id="2064768"/>
    <lineage>
        <taxon>Bacteria</taxon>
        <taxon>Bacillati</taxon>
        <taxon>Bacillota</taxon>
        <taxon>Bacilli</taxon>
        <taxon>Bacillales</taxon>
        <taxon>Bacillaceae</taxon>
        <taxon>Pradoshia</taxon>
    </lineage>
</organism>
<dbReference type="InterPro" id="IPR007353">
    <property type="entry name" value="DUF421"/>
</dbReference>
<keyword evidence="5 7" id="KW-1133">Transmembrane helix</keyword>
<dbReference type="Gene3D" id="3.30.240.20">
    <property type="entry name" value="bsu07140 like domains"/>
    <property type="match status" value="2"/>
</dbReference>
<accession>A0A2S7MV93</accession>
<reference evidence="10 11" key="1">
    <citation type="submission" date="2017-12" db="EMBL/GenBank/DDBJ databases">
        <title>Taxonomic description and draft genome of Pradoshia cofamensis Gen. nov., sp. nov., a thermotolerant bacillale isolated from anterior gut of earthworm Eisenia fetida.</title>
        <authorList>
            <person name="Saha T."/>
            <person name="Chakraborty R."/>
        </authorList>
    </citation>
    <scope>NUCLEOTIDE SEQUENCE [LARGE SCALE GENOMIC DNA]</scope>
    <source>
        <strain evidence="10 11">EAG3</strain>
    </source>
</reference>
<feature type="transmembrane region" description="Helical" evidence="7">
    <location>
        <begin position="61"/>
        <end position="81"/>
    </location>
</feature>
<evidence type="ECO:0000256" key="3">
    <source>
        <dbReference type="ARBA" id="ARBA00022475"/>
    </source>
</evidence>
<evidence type="ECO:0000313" key="11">
    <source>
        <dbReference type="Proteomes" id="UP000239663"/>
    </source>
</evidence>
<dbReference type="PANTHER" id="PTHR34582:SF5">
    <property type="entry name" value="UPF0702 TRANSMEMBRANE PROTEIN YETF"/>
    <property type="match status" value="1"/>
</dbReference>
<evidence type="ECO:0000256" key="4">
    <source>
        <dbReference type="ARBA" id="ARBA00022692"/>
    </source>
</evidence>
<evidence type="ECO:0000313" key="10">
    <source>
        <dbReference type="EMBL" id="PQD93712.1"/>
    </source>
</evidence>
<name>A0A2S7MV93_9BACI</name>
<dbReference type="Pfam" id="PF20730">
    <property type="entry name" value="YetF_N"/>
    <property type="match status" value="1"/>
</dbReference>
<comment type="subcellular location">
    <subcellularLocation>
        <location evidence="1">Cell membrane</location>
        <topology evidence="1">Multi-pass membrane protein</topology>
    </subcellularLocation>
</comment>
<evidence type="ECO:0000256" key="5">
    <source>
        <dbReference type="ARBA" id="ARBA00022989"/>
    </source>
</evidence>
<evidence type="ECO:0000256" key="1">
    <source>
        <dbReference type="ARBA" id="ARBA00004651"/>
    </source>
</evidence>
<dbReference type="GO" id="GO:0005886">
    <property type="term" value="C:plasma membrane"/>
    <property type="evidence" value="ECO:0007669"/>
    <property type="project" value="UniProtKB-SubCell"/>
</dbReference>
<feature type="domain" description="YetF-like N-terminal transmembrane" evidence="9">
    <location>
        <begin position="8"/>
        <end position="79"/>
    </location>
</feature>